<evidence type="ECO:0000256" key="6">
    <source>
        <dbReference type="ARBA" id="ARBA00022777"/>
    </source>
</evidence>
<dbReference type="Pfam" id="PF13796">
    <property type="entry name" value="Sensor"/>
    <property type="match status" value="1"/>
</dbReference>
<dbReference type="Proteomes" id="UP000829758">
    <property type="component" value="Chromosome"/>
</dbReference>
<evidence type="ECO:0000313" key="14">
    <source>
        <dbReference type="Proteomes" id="UP001155145"/>
    </source>
</evidence>
<gene>
    <name evidence="11" type="ORF">LJ755_05645</name>
    <name evidence="12" type="ORF">MUK71_15270</name>
</gene>
<organism evidence="11 14">
    <name type="scientific">Arthrobacter zhangbolii</name>
    <dbReference type="NCBI Taxonomy" id="2886936"/>
    <lineage>
        <taxon>Bacteria</taxon>
        <taxon>Bacillati</taxon>
        <taxon>Actinomycetota</taxon>
        <taxon>Actinomycetes</taxon>
        <taxon>Micrococcales</taxon>
        <taxon>Micrococcaceae</taxon>
        <taxon>Arthrobacter</taxon>
    </lineage>
</organism>
<evidence type="ECO:0000256" key="7">
    <source>
        <dbReference type="ARBA" id="ARBA00022840"/>
    </source>
</evidence>
<dbReference type="EMBL" id="JAJFZT010000003">
    <property type="protein sequence ID" value="MCC3272214.1"/>
    <property type="molecule type" value="Genomic_DNA"/>
</dbReference>
<keyword evidence="3" id="KW-0597">Phosphoprotein</keyword>
<comment type="catalytic activity">
    <reaction evidence="1">
        <text>ATP + protein L-histidine = ADP + protein N-phospho-L-histidine.</text>
        <dbReference type="EC" id="2.7.13.3"/>
    </reaction>
</comment>
<dbReference type="GO" id="GO:0046983">
    <property type="term" value="F:protein dimerization activity"/>
    <property type="evidence" value="ECO:0007669"/>
    <property type="project" value="InterPro"/>
</dbReference>
<dbReference type="PANTHER" id="PTHR24421">
    <property type="entry name" value="NITRATE/NITRITE SENSOR PROTEIN NARX-RELATED"/>
    <property type="match status" value="1"/>
</dbReference>
<feature type="transmembrane region" description="Helical" evidence="9">
    <location>
        <begin position="181"/>
        <end position="201"/>
    </location>
</feature>
<evidence type="ECO:0000259" key="10">
    <source>
        <dbReference type="SMART" id="SM00387"/>
    </source>
</evidence>
<evidence type="ECO:0000313" key="13">
    <source>
        <dbReference type="Proteomes" id="UP000829758"/>
    </source>
</evidence>
<evidence type="ECO:0000313" key="11">
    <source>
        <dbReference type="EMBL" id="MCC3272214.1"/>
    </source>
</evidence>
<dbReference type="Pfam" id="PF02518">
    <property type="entry name" value="HATPase_c"/>
    <property type="match status" value="1"/>
</dbReference>
<dbReference type="Gene3D" id="3.30.565.10">
    <property type="entry name" value="Histidine kinase-like ATPase, C-terminal domain"/>
    <property type="match status" value="1"/>
</dbReference>
<evidence type="ECO:0000256" key="1">
    <source>
        <dbReference type="ARBA" id="ARBA00000085"/>
    </source>
</evidence>
<dbReference type="Gene3D" id="1.20.5.1930">
    <property type="match status" value="1"/>
</dbReference>
<keyword evidence="13" id="KW-1185">Reference proteome</keyword>
<evidence type="ECO:0000256" key="8">
    <source>
        <dbReference type="ARBA" id="ARBA00023012"/>
    </source>
</evidence>
<dbReference type="RefSeq" id="WP_227928314.1">
    <property type="nucleotide sequence ID" value="NZ_CP094984.1"/>
</dbReference>
<keyword evidence="5" id="KW-0547">Nucleotide-binding</keyword>
<dbReference type="GO" id="GO:0016020">
    <property type="term" value="C:membrane"/>
    <property type="evidence" value="ECO:0007669"/>
    <property type="project" value="InterPro"/>
</dbReference>
<evidence type="ECO:0000256" key="3">
    <source>
        <dbReference type="ARBA" id="ARBA00022553"/>
    </source>
</evidence>
<keyword evidence="7" id="KW-0067">ATP-binding</keyword>
<dbReference type="CDD" id="cd16917">
    <property type="entry name" value="HATPase_UhpB-NarQ-NarX-like"/>
    <property type="match status" value="1"/>
</dbReference>
<dbReference type="Pfam" id="PF07730">
    <property type="entry name" value="HisKA_3"/>
    <property type="match status" value="1"/>
</dbReference>
<keyword evidence="9" id="KW-0812">Transmembrane</keyword>
<evidence type="ECO:0000256" key="5">
    <source>
        <dbReference type="ARBA" id="ARBA00022741"/>
    </source>
</evidence>
<keyword evidence="9" id="KW-0472">Membrane</keyword>
<sequence>MTQSLPAASRRNGVPALFRGETWRAFGHHWISLVLTPLAFTYAVATVSLGASLAFSWAGLVIPAAMIVGARGWGSLNRSLARHLLGTDLQAPVPFTPRRGFVGFLRSGLTDGAGWRAIVHMEVSFVLSLIAFTFSTTFLALGLGGVTHWFWYRFIPLQQSADGSWHRGTQVFPEVYADTPMWQWIYAGAGLLILFFVWPWVNNVTARLQALLAAALLTPTASSLRVRTLEQSRSASVDDADARLRRIERDLHDGTQAQLVAIAMKVGDVRERLASADADPEVLALLDSANGTAKEALTDLRGLARGIRPAALEDGLDTALETLAAGAALPVTVAYALARRPDPAIEAIAYFCAAELVTNAVRHARATRIDISVTAHNDGEGLLLIVTDDGRGGAAVGRRTADGNRTGLAGLQERAGSVDGWLEIDSPAGGPTRITVELPLSSKA</sequence>
<evidence type="ECO:0000256" key="4">
    <source>
        <dbReference type="ARBA" id="ARBA00022679"/>
    </source>
</evidence>
<evidence type="ECO:0000256" key="9">
    <source>
        <dbReference type="SAM" id="Phobius"/>
    </source>
</evidence>
<dbReference type="AlphaFoldDB" id="A0A9X1M699"/>
<keyword evidence="8" id="KW-0902">Two-component regulatory system</keyword>
<dbReference type="InterPro" id="IPR003594">
    <property type="entry name" value="HATPase_dom"/>
</dbReference>
<keyword evidence="9" id="KW-1133">Transmembrane helix</keyword>
<feature type="transmembrane region" description="Helical" evidence="9">
    <location>
        <begin position="55"/>
        <end position="74"/>
    </location>
</feature>
<dbReference type="Proteomes" id="UP001155145">
    <property type="component" value="Unassembled WGS sequence"/>
</dbReference>
<dbReference type="InterPro" id="IPR050482">
    <property type="entry name" value="Sensor_HK_TwoCompSys"/>
</dbReference>
<feature type="transmembrane region" description="Helical" evidence="9">
    <location>
        <begin position="125"/>
        <end position="151"/>
    </location>
</feature>
<feature type="transmembrane region" description="Helical" evidence="9">
    <location>
        <begin position="30"/>
        <end position="49"/>
    </location>
</feature>
<dbReference type="PANTHER" id="PTHR24421:SF10">
    <property type="entry name" value="NITRATE_NITRITE SENSOR PROTEIN NARQ"/>
    <property type="match status" value="1"/>
</dbReference>
<proteinExistence type="predicted"/>
<dbReference type="InterPro" id="IPR025828">
    <property type="entry name" value="Put_sensor_dom"/>
</dbReference>
<keyword evidence="4" id="KW-0808">Transferase</keyword>
<dbReference type="SMART" id="SM00387">
    <property type="entry name" value="HATPase_c"/>
    <property type="match status" value="1"/>
</dbReference>
<name>A0A9X1M699_9MICC</name>
<protein>
    <recommendedName>
        <fullName evidence="2">histidine kinase</fullName>
        <ecNumber evidence="2">2.7.13.3</ecNumber>
    </recommendedName>
</protein>
<reference evidence="11" key="1">
    <citation type="submission" date="2021-10" db="EMBL/GenBank/DDBJ databases">
        <title>Novel species in genus Arthrobacter.</title>
        <authorList>
            <person name="Liu Y."/>
        </authorList>
    </citation>
    <scope>NUCLEOTIDE SEQUENCE</scope>
    <source>
        <strain evidence="13">zg-Y462</strain>
        <strain evidence="11">Zg-Y462</strain>
    </source>
</reference>
<evidence type="ECO:0000256" key="2">
    <source>
        <dbReference type="ARBA" id="ARBA00012438"/>
    </source>
</evidence>
<feature type="domain" description="Histidine kinase/HSP90-like ATPase" evidence="10">
    <location>
        <begin position="344"/>
        <end position="442"/>
    </location>
</feature>
<dbReference type="GO" id="GO:0005524">
    <property type="term" value="F:ATP binding"/>
    <property type="evidence" value="ECO:0007669"/>
    <property type="project" value="UniProtKB-KW"/>
</dbReference>
<dbReference type="GO" id="GO:0000155">
    <property type="term" value="F:phosphorelay sensor kinase activity"/>
    <property type="evidence" value="ECO:0007669"/>
    <property type="project" value="InterPro"/>
</dbReference>
<dbReference type="EC" id="2.7.13.3" evidence="2"/>
<dbReference type="InterPro" id="IPR036890">
    <property type="entry name" value="HATPase_C_sf"/>
</dbReference>
<evidence type="ECO:0000313" key="12">
    <source>
        <dbReference type="EMBL" id="UON91916.1"/>
    </source>
</evidence>
<dbReference type="EMBL" id="CP094984">
    <property type="protein sequence ID" value="UON91916.1"/>
    <property type="molecule type" value="Genomic_DNA"/>
</dbReference>
<keyword evidence="6" id="KW-0418">Kinase</keyword>
<dbReference type="SUPFAM" id="SSF55874">
    <property type="entry name" value="ATPase domain of HSP90 chaperone/DNA topoisomerase II/histidine kinase"/>
    <property type="match status" value="1"/>
</dbReference>
<dbReference type="InterPro" id="IPR011712">
    <property type="entry name" value="Sig_transdc_His_kin_sub3_dim/P"/>
</dbReference>
<accession>A0A9X1M699</accession>